<keyword evidence="5 8" id="KW-0808">Transferase</keyword>
<protein>
    <recommendedName>
        <fullName evidence="7 8">6,7-dimethyl-8-ribityllumazine synthase</fullName>
        <shortName evidence="8">DMRL synthase</shortName>
        <shortName evidence="8">LS</shortName>
        <shortName evidence="8">Lumazine synthase</shortName>
        <ecNumber evidence="3 8">2.5.1.78</ecNumber>
    </recommendedName>
</protein>
<keyword evidence="10" id="KW-1185">Reference proteome</keyword>
<dbReference type="PANTHER" id="PTHR21058:SF0">
    <property type="entry name" value="6,7-DIMETHYL-8-RIBITYLLUMAZINE SYNTHASE"/>
    <property type="match status" value="1"/>
</dbReference>
<evidence type="ECO:0000313" key="9">
    <source>
        <dbReference type="EMBL" id="ACZ43654.1"/>
    </source>
</evidence>
<evidence type="ECO:0000256" key="8">
    <source>
        <dbReference type="HAMAP-Rule" id="MF_00178"/>
    </source>
</evidence>
<dbReference type="FunFam" id="3.40.50.960:FF:000001">
    <property type="entry name" value="6,7-dimethyl-8-ribityllumazine synthase"/>
    <property type="match status" value="1"/>
</dbReference>
<feature type="binding site" evidence="8">
    <location>
        <position position="23"/>
    </location>
    <ligand>
        <name>5-amino-6-(D-ribitylamino)uracil</name>
        <dbReference type="ChEBI" id="CHEBI:15934"/>
    </ligand>
</feature>
<dbReference type="HAMAP" id="MF_00178">
    <property type="entry name" value="Lumazine_synth"/>
    <property type="match status" value="1"/>
</dbReference>
<dbReference type="KEGG" id="ttr:Tter_2768"/>
<gene>
    <name evidence="8" type="primary">ribH</name>
    <name evidence="9" type="ordered locus">Tter_2768</name>
</gene>
<dbReference type="HOGENOM" id="CLU_089358_1_1_0"/>
<feature type="binding site" evidence="8">
    <location>
        <position position="114"/>
    </location>
    <ligand>
        <name>5-amino-6-(D-ribitylamino)uracil</name>
        <dbReference type="ChEBI" id="CHEBI:15934"/>
    </ligand>
</feature>
<dbReference type="EMBL" id="CP001826">
    <property type="protein sequence ID" value="ACZ43654.1"/>
    <property type="molecule type" value="Genomic_DNA"/>
</dbReference>
<evidence type="ECO:0000256" key="2">
    <source>
        <dbReference type="ARBA" id="ARBA00007424"/>
    </source>
</evidence>
<dbReference type="AlphaFoldDB" id="D1CIT4"/>
<evidence type="ECO:0000256" key="5">
    <source>
        <dbReference type="ARBA" id="ARBA00022679"/>
    </source>
</evidence>
<organism evidence="9 10">
    <name type="scientific">Thermobaculum terrenum (strain ATCC BAA-798 / CCMEE 7001 / YNP1)</name>
    <dbReference type="NCBI Taxonomy" id="525904"/>
    <lineage>
        <taxon>Bacteria</taxon>
        <taxon>Bacillati</taxon>
        <taxon>Chloroflexota</taxon>
        <taxon>Chloroflexia</taxon>
        <taxon>Candidatus Thermobaculales</taxon>
        <taxon>Candidatus Thermobaculaceae</taxon>
        <taxon>Thermobaculum</taxon>
    </lineage>
</organism>
<dbReference type="Proteomes" id="UP000000323">
    <property type="component" value="Chromosome 2"/>
</dbReference>
<evidence type="ECO:0000256" key="1">
    <source>
        <dbReference type="ARBA" id="ARBA00004917"/>
    </source>
</evidence>
<evidence type="ECO:0000256" key="6">
    <source>
        <dbReference type="ARBA" id="ARBA00048785"/>
    </source>
</evidence>
<evidence type="ECO:0000256" key="3">
    <source>
        <dbReference type="ARBA" id="ARBA00012664"/>
    </source>
</evidence>
<dbReference type="CDD" id="cd09209">
    <property type="entry name" value="Lumazine_synthase-I"/>
    <property type="match status" value="1"/>
</dbReference>
<name>D1CIT4_THET1</name>
<dbReference type="SUPFAM" id="SSF52121">
    <property type="entry name" value="Lumazine synthase"/>
    <property type="match status" value="1"/>
</dbReference>
<feature type="binding site" evidence="8">
    <location>
        <begin position="86"/>
        <end position="87"/>
    </location>
    <ligand>
        <name>(2S)-2-hydroxy-3-oxobutyl phosphate</name>
        <dbReference type="ChEBI" id="CHEBI:58830"/>
    </ligand>
</feature>
<dbReference type="eggNOG" id="COG0054">
    <property type="taxonomic scope" value="Bacteria"/>
</dbReference>
<dbReference type="InterPro" id="IPR034964">
    <property type="entry name" value="LS"/>
</dbReference>
<comment type="function">
    <text evidence="8">Catalyzes the formation of 6,7-dimethyl-8-ribityllumazine by condensation of 5-amino-6-(D-ribitylamino)uracil with 3,4-dihydroxy-2-butanone 4-phosphate. This is the penultimate step in the biosynthesis of riboflavin.</text>
</comment>
<dbReference type="GO" id="GO:0000906">
    <property type="term" value="F:6,7-dimethyl-8-ribityllumazine synthase activity"/>
    <property type="evidence" value="ECO:0007669"/>
    <property type="project" value="UniProtKB-UniRule"/>
</dbReference>
<comment type="catalytic activity">
    <reaction evidence="6 8">
        <text>(2S)-2-hydroxy-3-oxobutyl phosphate + 5-amino-6-(D-ribitylamino)uracil = 6,7-dimethyl-8-(1-D-ribityl)lumazine + phosphate + 2 H2O + H(+)</text>
        <dbReference type="Rhea" id="RHEA:26152"/>
        <dbReference type="ChEBI" id="CHEBI:15377"/>
        <dbReference type="ChEBI" id="CHEBI:15378"/>
        <dbReference type="ChEBI" id="CHEBI:15934"/>
        <dbReference type="ChEBI" id="CHEBI:43474"/>
        <dbReference type="ChEBI" id="CHEBI:58201"/>
        <dbReference type="ChEBI" id="CHEBI:58830"/>
        <dbReference type="EC" id="2.5.1.78"/>
    </reaction>
</comment>
<dbReference type="GO" id="GO:0009231">
    <property type="term" value="P:riboflavin biosynthetic process"/>
    <property type="evidence" value="ECO:0007669"/>
    <property type="project" value="UniProtKB-UniRule"/>
</dbReference>
<feature type="binding site" evidence="8">
    <location>
        <begin position="57"/>
        <end position="59"/>
    </location>
    <ligand>
        <name>5-amino-6-(D-ribitylamino)uracil</name>
        <dbReference type="ChEBI" id="CHEBI:15934"/>
    </ligand>
</feature>
<dbReference type="PANTHER" id="PTHR21058">
    <property type="entry name" value="6,7-DIMETHYL-8-RIBITYLLUMAZINE SYNTHASE DMRL SYNTHASE LUMAZINE SYNTHASE"/>
    <property type="match status" value="1"/>
</dbReference>
<evidence type="ECO:0000256" key="7">
    <source>
        <dbReference type="ARBA" id="ARBA00072606"/>
    </source>
</evidence>
<reference evidence="10" key="1">
    <citation type="journal article" date="2010" name="Stand. Genomic Sci.">
        <title>Complete genome sequence of 'Thermobaculum terrenum' type strain (YNP1).</title>
        <authorList>
            <person name="Kiss H."/>
            <person name="Cleland D."/>
            <person name="Lapidus A."/>
            <person name="Lucas S."/>
            <person name="Glavina Del Rio T."/>
            <person name="Nolan M."/>
            <person name="Tice H."/>
            <person name="Han C."/>
            <person name="Goodwin L."/>
            <person name="Pitluck S."/>
            <person name="Liolios K."/>
            <person name="Ivanova N."/>
            <person name="Mavromatis K."/>
            <person name="Ovchinnikova G."/>
            <person name="Pati A."/>
            <person name="Chen A."/>
            <person name="Palaniappan K."/>
            <person name="Land M."/>
            <person name="Hauser L."/>
            <person name="Chang Y."/>
            <person name="Jeffries C."/>
            <person name="Lu M."/>
            <person name="Brettin T."/>
            <person name="Detter J."/>
            <person name="Goker M."/>
            <person name="Tindall B."/>
            <person name="Beck B."/>
            <person name="McDermott T."/>
            <person name="Woyke T."/>
            <person name="Bristow J."/>
            <person name="Eisen J."/>
            <person name="Markowitz V."/>
            <person name="Hugenholtz P."/>
            <person name="Kyrpides N."/>
            <person name="Klenk H."/>
            <person name="Cheng J."/>
        </authorList>
    </citation>
    <scope>NUCLEOTIDE SEQUENCE [LARGE SCALE GENOMIC DNA]</scope>
    <source>
        <strain evidence="10">ATCC BAA-798 / YNP1</strain>
    </source>
</reference>
<dbReference type="Pfam" id="PF00885">
    <property type="entry name" value="DMRL_synthase"/>
    <property type="match status" value="1"/>
</dbReference>
<comment type="pathway">
    <text evidence="1 8">Cofactor biosynthesis; riboflavin biosynthesis; riboflavin from 2-hydroxy-3-oxobutyl phosphate and 5-amino-6-(D-ribitylamino)uracil: step 1/2.</text>
</comment>
<proteinExistence type="inferred from homology"/>
<feature type="active site" description="Proton donor" evidence="8">
    <location>
        <position position="89"/>
    </location>
</feature>
<dbReference type="GO" id="GO:0009349">
    <property type="term" value="C:riboflavin synthase complex"/>
    <property type="evidence" value="ECO:0007669"/>
    <property type="project" value="UniProtKB-UniRule"/>
</dbReference>
<dbReference type="InterPro" id="IPR002180">
    <property type="entry name" value="LS/RS"/>
</dbReference>
<dbReference type="RefSeq" id="WP_012876685.1">
    <property type="nucleotide sequence ID" value="NC_013526.1"/>
</dbReference>
<dbReference type="InterPro" id="IPR036467">
    <property type="entry name" value="LS/RS_sf"/>
</dbReference>
<evidence type="ECO:0000313" key="10">
    <source>
        <dbReference type="Proteomes" id="UP000000323"/>
    </source>
</evidence>
<keyword evidence="4 8" id="KW-0686">Riboflavin biosynthesis</keyword>
<sequence length="155" mass="16451">MTHTYDIRRVDRGYRFAVVVSKFNELVTRRLLEGALDALRQHGVEAQRISVAWVPGAFEIPITASRLARTGDFAAVICLGAVIRGETSHYEAVVSAVTSGVSRVGLDTGVPTIFGVLTTDSLEQALDRAGGKAGNKGYEAAVSALEMANLMASIG</sequence>
<accession>D1CIT4</accession>
<evidence type="ECO:0000256" key="4">
    <source>
        <dbReference type="ARBA" id="ARBA00022619"/>
    </source>
</evidence>
<feature type="binding site" evidence="8">
    <location>
        <position position="128"/>
    </location>
    <ligand>
        <name>(2S)-2-hydroxy-3-oxobutyl phosphate</name>
        <dbReference type="ChEBI" id="CHEBI:58830"/>
    </ligand>
</feature>
<dbReference type="EC" id="2.5.1.78" evidence="3 8"/>
<dbReference type="STRING" id="525904.Tter_2768"/>
<feature type="binding site" evidence="8">
    <location>
        <begin position="81"/>
        <end position="83"/>
    </location>
    <ligand>
        <name>5-amino-6-(D-ribitylamino)uracil</name>
        <dbReference type="ChEBI" id="CHEBI:15934"/>
    </ligand>
</feature>
<dbReference type="UniPathway" id="UPA00275">
    <property type="reaction ID" value="UER00404"/>
</dbReference>
<dbReference type="Gene3D" id="3.40.50.960">
    <property type="entry name" value="Lumazine/riboflavin synthase"/>
    <property type="match status" value="1"/>
</dbReference>
<comment type="similarity">
    <text evidence="2 8">Belongs to the DMRL synthase family.</text>
</comment>
<dbReference type="NCBIfam" id="TIGR00114">
    <property type="entry name" value="lumazine-synth"/>
    <property type="match status" value="1"/>
</dbReference>
<dbReference type="OrthoDB" id="9809709at2"/>